<feature type="non-terminal residue" evidence="2">
    <location>
        <position position="315"/>
    </location>
</feature>
<feature type="compositionally biased region" description="Basic and acidic residues" evidence="1">
    <location>
        <begin position="186"/>
        <end position="207"/>
    </location>
</feature>
<feature type="region of interest" description="Disordered" evidence="1">
    <location>
        <begin position="66"/>
        <end position="287"/>
    </location>
</feature>
<dbReference type="AlphaFoldDB" id="A0A8H8DJ80"/>
<evidence type="ECO:0000313" key="3">
    <source>
        <dbReference type="Proteomes" id="UP000673691"/>
    </source>
</evidence>
<sequence>MAGATRNKARLPREAGSLHEPIEKIRNAAEKTVSDNKRTSRQRRADADTLDPNALDVLERLERVGIQGCYDKKPIVTSTSDPPASKSTIPGQDGGSSEKDYTRFGHLQQTAGSASASEYPSRSKAKLQSEQTGKRQKGKEVTGDANPPGSVSSDRDTESEPILERRRQRKDDNAVIRCRLSPSDHLYPDQHGDTEGAEQDTHQDNDHHHRCRHHQQRRAHTSRRYPPSNSNHSDETDSKEDSRRHCRRCRDQRRRRSPSSSSNSSSSADTRYHDRHHQCDCHGGNDAVSNNKTLWKKLLDTVPQYDGTGGTTKLN</sequence>
<feature type="compositionally biased region" description="Polar residues" evidence="1">
    <location>
        <begin position="76"/>
        <end position="90"/>
    </location>
</feature>
<name>A0A8H8DJ80_9FUNG</name>
<accession>A0A8H8DJ80</accession>
<evidence type="ECO:0000256" key="1">
    <source>
        <dbReference type="SAM" id="MobiDB-lite"/>
    </source>
</evidence>
<dbReference type="EMBL" id="JAEFCI010006280">
    <property type="protein sequence ID" value="KAG5459802.1"/>
    <property type="molecule type" value="Genomic_DNA"/>
</dbReference>
<feature type="compositionally biased region" description="Polar residues" evidence="1">
    <location>
        <begin position="107"/>
        <end position="131"/>
    </location>
</feature>
<feature type="compositionally biased region" description="Basic residues" evidence="1">
    <location>
        <begin position="244"/>
        <end position="257"/>
    </location>
</feature>
<protein>
    <submittedName>
        <fullName evidence="2">Uncharacterized protein</fullName>
    </submittedName>
</protein>
<keyword evidence="3" id="KW-1185">Reference proteome</keyword>
<proteinExistence type="predicted"/>
<feature type="compositionally biased region" description="Basic and acidic residues" evidence="1">
    <location>
        <begin position="11"/>
        <end position="47"/>
    </location>
</feature>
<gene>
    <name evidence="2" type="ORF">BJ554DRAFT_8241</name>
</gene>
<comment type="caution">
    <text evidence="2">The sequence shown here is derived from an EMBL/GenBank/DDBJ whole genome shotgun (WGS) entry which is preliminary data.</text>
</comment>
<feature type="compositionally biased region" description="Low complexity" evidence="1">
    <location>
        <begin position="258"/>
        <end position="267"/>
    </location>
</feature>
<feature type="compositionally biased region" description="Basic and acidic residues" evidence="1">
    <location>
        <begin position="232"/>
        <end position="243"/>
    </location>
</feature>
<feature type="region of interest" description="Disordered" evidence="1">
    <location>
        <begin position="1"/>
        <end position="54"/>
    </location>
</feature>
<dbReference type="Proteomes" id="UP000673691">
    <property type="component" value="Unassembled WGS sequence"/>
</dbReference>
<organism evidence="2 3">
    <name type="scientific">Olpidium bornovanus</name>
    <dbReference type="NCBI Taxonomy" id="278681"/>
    <lineage>
        <taxon>Eukaryota</taxon>
        <taxon>Fungi</taxon>
        <taxon>Fungi incertae sedis</taxon>
        <taxon>Olpidiomycota</taxon>
        <taxon>Olpidiomycotina</taxon>
        <taxon>Olpidiomycetes</taxon>
        <taxon>Olpidiales</taxon>
        <taxon>Olpidiaceae</taxon>
        <taxon>Olpidium</taxon>
    </lineage>
</organism>
<evidence type="ECO:0000313" key="2">
    <source>
        <dbReference type="EMBL" id="KAG5459802.1"/>
    </source>
</evidence>
<feature type="compositionally biased region" description="Basic residues" evidence="1">
    <location>
        <begin position="208"/>
        <end position="223"/>
    </location>
</feature>
<reference evidence="2 3" key="1">
    <citation type="journal article" name="Sci. Rep.">
        <title>Genome-scale phylogenetic analyses confirm Olpidium as the closest living zoosporic fungus to the non-flagellated, terrestrial fungi.</title>
        <authorList>
            <person name="Chang Y."/>
            <person name="Rochon D."/>
            <person name="Sekimoto S."/>
            <person name="Wang Y."/>
            <person name="Chovatia M."/>
            <person name="Sandor L."/>
            <person name="Salamov A."/>
            <person name="Grigoriev I.V."/>
            <person name="Stajich J.E."/>
            <person name="Spatafora J.W."/>
        </authorList>
    </citation>
    <scope>NUCLEOTIDE SEQUENCE [LARGE SCALE GENOMIC DNA]</scope>
    <source>
        <strain evidence="2">S191</strain>
    </source>
</reference>
<feature type="compositionally biased region" description="Basic and acidic residues" evidence="1">
    <location>
        <begin position="153"/>
        <end position="174"/>
    </location>
</feature>